<keyword evidence="4 6" id="KW-1133">Transmembrane helix</keyword>
<dbReference type="InterPro" id="IPR014010">
    <property type="entry name" value="REJ_dom"/>
</dbReference>
<gene>
    <name evidence="8" type="ORF">XENOCAPTIV_008378</name>
</gene>
<proteinExistence type="predicted"/>
<keyword evidence="3" id="KW-0677">Repeat</keyword>
<keyword evidence="2 6" id="KW-0812">Transmembrane</keyword>
<evidence type="ECO:0000256" key="1">
    <source>
        <dbReference type="ARBA" id="ARBA00004370"/>
    </source>
</evidence>
<feature type="transmembrane region" description="Helical" evidence="6">
    <location>
        <begin position="292"/>
        <end position="315"/>
    </location>
</feature>
<evidence type="ECO:0000313" key="8">
    <source>
        <dbReference type="EMBL" id="MEQ2207176.1"/>
    </source>
</evidence>
<dbReference type="Proteomes" id="UP001434883">
    <property type="component" value="Unassembled WGS sequence"/>
</dbReference>
<evidence type="ECO:0000256" key="6">
    <source>
        <dbReference type="SAM" id="Phobius"/>
    </source>
</evidence>
<dbReference type="PANTHER" id="PTHR46730">
    <property type="entry name" value="POLYCYSTIN-1"/>
    <property type="match status" value="1"/>
</dbReference>
<dbReference type="InterPro" id="IPR000203">
    <property type="entry name" value="GPS"/>
</dbReference>
<evidence type="ECO:0000256" key="3">
    <source>
        <dbReference type="ARBA" id="ARBA00022737"/>
    </source>
</evidence>
<dbReference type="SMART" id="SM00303">
    <property type="entry name" value="GPS"/>
    <property type="match status" value="1"/>
</dbReference>
<evidence type="ECO:0000259" key="7">
    <source>
        <dbReference type="PROSITE" id="PS51111"/>
    </source>
</evidence>
<organism evidence="8 9">
    <name type="scientific">Xenoophorus captivus</name>
    <dbReference type="NCBI Taxonomy" id="1517983"/>
    <lineage>
        <taxon>Eukaryota</taxon>
        <taxon>Metazoa</taxon>
        <taxon>Chordata</taxon>
        <taxon>Craniata</taxon>
        <taxon>Vertebrata</taxon>
        <taxon>Euteleostomi</taxon>
        <taxon>Actinopterygii</taxon>
        <taxon>Neopterygii</taxon>
        <taxon>Teleostei</taxon>
        <taxon>Neoteleostei</taxon>
        <taxon>Acanthomorphata</taxon>
        <taxon>Ovalentaria</taxon>
        <taxon>Atherinomorphae</taxon>
        <taxon>Cyprinodontiformes</taxon>
        <taxon>Goodeidae</taxon>
        <taxon>Xenoophorus</taxon>
    </lineage>
</organism>
<accession>A0ABV0RGN3</accession>
<evidence type="ECO:0000256" key="5">
    <source>
        <dbReference type="ARBA" id="ARBA00023136"/>
    </source>
</evidence>
<comment type="subcellular location">
    <subcellularLocation>
        <location evidence="1">Membrane</location>
    </subcellularLocation>
</comment>
<evidence type="ECO:0000313" key="9">
    <source>
        <dbReference type="Proteomes" id="UP001434883"/>
    </source>
</evidence>
<comment type="caution">
    <text evidence="8">The sequence shown here is derived from an EMBL/GenBank/DDBJ whole genome shotgun (WGS) entry which is preliminary data.</text>
</comment>
<name>A0ABV0RGN3_9TELE</name>
<dbReference type="EMBL" id="JAHRIN010043989">
    <property type="protein sequence ID" value="MEQ2207176.1"/>
    <property type="molecule type" value="Genomic_DNA"/>
</dbReference>
<evidence type="ECO:0000256" key="4">
    <source>
        <dbReference type="ARBA" id="ARBA00022989"/>
    </source>
</evidence>
<feature type="domain" description="REJ" evidence="7">
    <location>
        <begin position="1"/>
        <end position="105"/>
    </location>
</feature>
<keyword evidence="9" id="KW-1185">Reference proteome</keyword>
<protein>
    <recommendedName>
        <fullName evidence="7">REJ domain-containing protein</fullName>
    </recommendedName>
</protein>
<evidence type="ECO:0000256" key="2">
    <source>
        <dbReference type="ARBA" id="ARBA00022692"/>
    </source>
</evidence>
<keyword evidence="5 6" id="KW-0472">Membrane</keyword>
<dbReference type="PANTHER" id="PTHR46730:SF3">
    <property type="entry name" value="POLYCYSTIN-1"/>
    <property type="match status" value="1"/>
</dbReference>
<dbReference type="PROSITE" id="PS51111">
    <property type="entry name" value="REJ"/>
    <property type="match status" value="1"/>
</dbReference>
<sequence length="362" mass="39248">MEPYPLHVAAKAYSLSSVLMLILMHARVLNEEPLILRGAEIAATGKLADPQSLLCYHGNSSPGLLVCLVCEELMEVESNPFPFNYISNYAVSSEVASMEFRTENGTHIPISGLDDSMAITVAINNSRSSGEAGAGGPGTAGVPSARAVNISRCDSVVVRINAGNSNRQAGLFVQLNFTSVEDANKSTEGKKGEEEPFLTAYLHSHEQPSEFNCTERKRITLSMTRGPDHKKYTFFLSPDEAEKQWRTDGMVPLAETNISRAVCRTRHLTSFAVGLFVPTNAVSFKMPERSGAPSLIVLLVCLLGLLSYVVAAAILHKLDQLDLRRAGVVPLCGQNGSFKYEIQVKTGWSRGAGEAENPKNPY</sequence>
<reference evidence="8 9" key="1">
    <citation type="submission" date="2021-06" db="EMBL/GenBank/DDBJ databases">
        <authorList>
            <person name="Palmer J.M."/>
        </authorList>
    </citation>
    <scope>NUCLEOTIDE SEQUENCE [LARGE SCALE GENOMIC DNA]</scope>
    <source>
        <strain evidence="8 9">XC_2019</strain>
        <tissue evidence="8">Muscle</tissue>
    </source>
</reference>